<evidence type="ECO:0000259" key="7">
    <source>
        <dbReference type="Pfam" id="PF08281"/>
    </source>
</evidence>
<dbReference type="PANTHER" id="PTHR43133:SF8">
    <property type="entry name" value="RNA POLYMERASE SIGMA FACTOR HI_1459-RELATED"/>
    <property type="match status" value="1"/>
</dbReference>
<dbReference type="PANTHER" id="PTHR43133">
    <property type="entry name" value="RNA POLYMERASE ECF-TYPE SIGMA FACTO"/>
    <property type="match status" value="1"/>
</dbReference>
<dbReference type="InterPro" id="IPR036388">
    <property type="entry name" value="WH-like_DNA-bd_sf"/>
</dbReference>
<dbReference type="Pfam" id="PF08281">
    <property type="entry name" value="Sigma70_r4_2"/>
    <property type="match status" value="1"/>
</dbReference>
<sequence>MLPELVGYFARRLGNWDDAADAASDTLVELLKRPDRVPAEETRCRQYVYGTARHVLARSRKRRIRYAELADRLKAELRTQEHTTAIPADPDVADAIGELRTRDQELLLLVAWEGFSVIEAGAVLGLKPEAARKRYSRLRVALRAKLS</sequence>
<keyword evidence="4" id="KW-0238">DNA-binding</keyword>
<comment type="similarity">
    <text evidence="1">Belongs to the sigma-70 factor family. ECF subfamily.</text>
</comment>
<dbReference type="Proteomes" id="UP000811492">
    <property type="component" value="Unassembled WGS sequence"/>
</dbReference>
<protein>
    <submittedName>
        <fullName evidence="8">Sigma-70 family RNA polymerase sigma factor</fullName>
    </submittedName>
</protein>
<reference evidence="8 9" key="1">
    <citation type="submission" date="2021-02" db="EMBL/GenBank/DDBJ databases">
        <title>Draft genome and description of Leucobacter sp nov strain Marseille-Q4368.</title>
        <authorList>
            <person name="Boxberger M."/>
            <person name="La Scola B."/>
        </authorList>
    </citation>
    <scope>NUCLEOTIDE SEQUENCE [LARGE SCALE GENOMIC DNA]</scope>
    <source>
        <strain evidence="8 9">Marseille-Q4368</strain>
    </source>
</reference>
<dbReference type="InterPro" id="IPR013249">
    <property type="entry name" value="RNA_pol_sigma70_r4_t2"/>
</dbReference>
<gene>
    <name evidence="8" type="ORF">JSQ98_09245</name>
</gene>
<feature type="domain" description="RNA polymerase sigma-70 region 2" evidence="6">
    <location>
        <begin position="2"/>
        <end position="63"/>
    </location>
</feature>
<evidence type="ECO:0000313" key="8">
    <source>
        <dbReference type="EMBL" id="MBS3182374.1"/>
    </source>
</evidence>
<name>A0ABS5M5B6_9MICO</name>
<keyword evidence="2" id="KW-0805">Transcription regulation</keyword>
<proteinExistence type="inferred from homology"/>
<keyword evidence="5" id="KW-0804">Transcription</keyword>
<dbReference type="NCBIfam" id="TIGR02937">
    <property type="entry name" value="sigma70-ECF"/>
    <property type="match status" value="1"/>
</dbReference>
<dbReference type="InterPro" id="IPR013325">
    <property type="entry name" value="RNA_pol_sigma_r2"/>
</dbReference>
<keyword evidence="9" id="KW-1185">Reference proteome</keyword>
<keyword evidence="3" id="KW-0731">Sigma factor</keyword>
<feature type="domain" description="RNA polymerase sigma factor 70 region 4 type 2" evidence="7">
    <location>
        <begin position="92"/>
        <end position="142"/>
    </location>
</feature>
<dbReference type="Gene3D" id="1.10.10.10">
    <property type="entry name" value="Winged helix-like DNA-binding domain superfamily/Winged helix DNA-binding domain"/>
    <property type="match status" value="1"/>
</dbReference>
<dbReference type="SUPFAM" id="SSF88946">
    <property type="entry name" value="Sigma2 domain of RNA polymerase sigma factors"/>
    <property type="match status" value="1"/>
</dbReference>
<evidence type="ECO:0000256" key="1">
    <source>
        <dbReference type="ARBA" id="ARBA00010641"/>
    </source>
</evidence>
<accession>A0ABS5M5B6</accession>
<evidence type="ECO:0000256" key="3">
    <source>
        <dbReference type="ARBA" id="ARBA00023082"/>
    </source>
</evidence>
<evidence type="ECO:0000256" key="4">
    <source>
        <dbReference type="ARBA" id="ARBA00023125"/>
    </source>
</evidence>
<evidence type="ECO:0000256" key="5">
    <source>
        <dbReference type="ARBA" id="ARBA00023163"/>
    </source>
</evidence>
<evidence type="ECO:0000256" key="2">
    <source>
        <dbReference type="ARBA" id="ARBA00023015"/>
    </source>
</evidence>
<dbReference type="InterPro" id="IPR013324">
    <property type="entry name" value="RNA_pol_sigma_r3/r4-like"/>
</dbReference>
<comment type="caution">
    <text evidence="8">The sequence shown here is derived from an EMBL/GenBank/DDBJ whole genome shotgun (WGS) entry which is preliminary data.</text>
</comment>
<dbReference type="RefSeq" id="WP_211649373.1">
    <property type="nucleotide sequence ID" value="NZ_JAFEVO010000001.1"/>
</dbReference>
<organism evidence="8 9">
    <name type="scientific">Leucobacter manosquensis</name>
    <dbReference type="NCBI Taxonomy" id="2810611"/>
    <lineage>
        <taxon>Bacteria</taxon>
        <taxon>Bacillati</taxon>
        <taxon>Actinomycetota</taxon>
        <taxon>Actinomycetes</taxon>
        <taxon>Micrococcales</taxon>
        <taxon>Microbacteriaceae</taxon>
        <taxon>Leucobacter</taxon>
    </lineage>
</organism>
<dbReference type="Gene3D" id="1.10.1740.10">
    <property type="match status" value="1"/>
</dbReference>
<dbReference type="InterPro" id="IPR014284">
    <property type="entry name" value="RNA_pol_sigma-70_dom"/>
</dbReference>
<dbReference type="InterPro" id="IPR007627">
    <property type="entry name" value="RNA_pol_sigma70_r2"/>
</dbReference>
<dbReference type="SUPFAM" id="SSF88659">
    <property type="entry name" value="Sigma3 and sigma4 domains of RNA polymerase sigma factors"/>
    <property type="match status" value="1"/>
</dbReference>
<dbReference type="InterPro" id="IPR039425">
    <property type="entry name" value="RNA_pol_sigma-70-like"/>
</dbReference>
<evidence type="ECO:0000313" key="9">
    <source>
        <dbReference type="Proteomes" id="UP000811492"/>
    </source>
</evidence>
<dbReference type="Pfam" id="PF04542">
    <property type="entry name" value="Sigma70_r2"/>
    <property type="match status" value="1"/>
</dbReference>
<evidence type="ECO:0000259" key="6">
    <source>
        <dbReference type="Pfam" id="PF04542"/>
    </source>
</evidence>
<dbReference type="EMBL" id="JAFEVO010000001">
    <property type="protein sequence ID" value="MBS3182374.1"/>
    <property type="molecule type" value="Genomic_DNA"/>
</dbReference>